<dbReference type="EMBL" id="CM042050">
    <property type="protein sequence ID" value="KAI3734672.1"/>
    <property type="molecule type" value="Genomic_DNA"/>
</dbReference>
<accession>A0ACB9CK68</accession>
<name>A0ACB9CK68_ARCLA</name>
<organism evidence="1 2">
    <name type="scientific">Arctium lappa</name>
    <name type="common">Greater burdock</name>
    <name type="synonym">Lappa major</name>
    <dbReference type="NCBI Taxonomy" id="4217"/>
    <lineage>
        <taxon>Eukaryota</taxon>
        <taxon>Viridiplantae</taxon>
        <taxon>Streptophyta</taxon>
        <taxon>Embryophyta</taxon>
        <taxon>Tracheophyta</taxon>
        <taxon>Spermatophyta</taxon>
        <taxon>Magnoliopsida</taxon>
        <taxon>eudicotyledons</taxon>
        <taxon>Gunneridae</taxon>
        <taxon>Pentapetalae</taxon>
        <taxon>asterids</taxon>
        <taxon>campanulids</taxon>
        <taxon>Asterales</taxon>
        <taxon>Asteraceae</taxon>
        <taxon>Carduoideae</taxon>
        <taxon>Cardueae</taxon>
        <taxon>Arctiinae</taxon>
        <taxon>Arctium</taxon>
    </lineage>
</organism>
<gene>
    <name evidence="1" type="ORF">L6452_14147</name>
</gene>
<reference evidence="1 2" key="2">
    <citation type="journal article" date="2022" name="Mol. Ecol. Resour.">
        <title>The genomes of chicory, endive, great burdock and yacon provide insights into Asteraceae paleo-polyploidization history and plant inulin production.</title>
        <authorList>
            <person name="Fan W."/>
            <person name="Wang S."/>
            <person name="Wang H."/>
            <person name="Wang A."/>
            <person name="Jiang F."/>
            <person name="Liu H."/>
            <person name="Zhao H."/>
            <person name="Xu D."/>
            <person name="Zhang Y."/>
        </authorList>
    </citation>
    <scope>NUCLEOTIDE SEQUENCE [LARGE SCALE GENOMIC DNA]</scope>
    <source>
        <strain evidence="2">cv. Niubang</strain>
    </source>
</reference>
<evidence type="ECO:0000313" key="1">
    <source>
        <dbReference type="EMBL" id="KAI3734672.1"/>
    </source>
</evidence>
<dbReference type="Proteomes" id="UP001055879">
    <property type="component" value="Linkage Group LG04"/>
</dbReference>
<sequence length="907" mass="103290">MHNPGLASVFSRTHTKYIEKSAHIASQVCRVSKKMTDVRPQLLQKPESTTDACSDFERDGSDFERGLEELMRGHLDDCMSFASCSSPCNNEDGDESEGGDQLVRRRRRSDLEGDDLAETSAARRRQSRILSRWAARQAQEMITTIERRNRESELMALAGLHTVSMLDSSFLRESQSPTSRRQGNVERPSTRASSILQMWRELEDEHVLNRARERVRERLRLRRSVDSNTNVSSSIMSEGRASERQGSLEDITESENDYGAWSHDQMEARNERQENDVSSREQSPDLGEVDGERERVRHIVRGWRETGVTDHSSSVAERSGSPRAEWLGETERERVRIVREWVQMTSQQRGSRGSHREEQGAAVHDQSHDRTAVEPDEGQPEHIRRDMLRLRGRQALLDLLVRVERERQRELQGLTEYRAVSDFAHRNRIQSLLRGRFLRNERPVEEERLPSVAASELVQLRQRHTVSGLREGFRSRLENIVRGQVSSQSENSSNNSNTDFGSDETHANTRQEIEHENQGQGQSLVQETDIHQVSNHGGSLESGTTVQSTHQQASVGEGEDWQGQVVADNSGDWQQPSYNEFNEWRGGTSEAADRNWQQISGTDWPQETSGSEVGPRMQGTNEVWHEPGSRETVESWSEGPSDPPRTRRTVPVRRANRFHAPEDDNVYSMELRELLSRRSVSNLLRSGFRESLDHLIQSYVERQGRAPIDWDLHRNLPNPTSPEGGQEQRGDEDNENQHETIGRPSLVLPSPPAPPPQPIWHHDLPHSTWSRHSMHRSEYEWEMINDLRADMARLQQGMSHMQRMLEACMDMQLELQRSVRQEVSAALNRTGSGQGDDAATSENGSKWVHVKKGTCCVCCDSQIDSLLYRCGHMCTCSKCANELVRGGGKCPLCRAPIVEVIRAYSIL</sequence>
<reference evidence="2" key="1">
    <citation type="journal article" date="2022" name="Mol. Ecol. Resour.">
        <title>The genomes of chicory, endive, great burdock and yacon provide insights into Asteraceae palaeo-polyploidization history and plant inulin production.</title>
        <authorList>
            <person name="Fan W."/>
            <person name="Wang S."/>
            <person name="Wang H."/>
            <person name="Wang A."/>
            <person name="Jiang F."/>
            <person name="Liu H."/>
            <person name="Zhao H."/>
            <person name="Xu D."/>
            <person name="Zhang Y."/>
        </authorList>
    </citation>
    <scope>NUCLEOTIDE SEQUENCE [LARGE SCALE GENOMIC DNA]</scope>
    <source>
        <strain evidence="2">cv. Niubang</strain>
    </source>
</reference>
<keyword evidence="2" id="KW-1185">Reference proteome</keyword>
<protein>
    <submittedName>
        <fullName evidence="1">Uncharacterized protein</fullName>
    </submittedName>
</protein>
<proteinExistence type="predicted"/>
<comment type="caution">
    <text evidence="1">The sequence shown here is derived from an EMBL/GenBank/DDBJ whole genome shotgun (WGS) entry which is preliminary data.</text>
</comment>
<evidence type="ECO:0000313" key="2">
    <source>
        <dbReference type="Proteomes" id="UP001055879"/>
    </source>
</evidence>